<evidence type="ECO:0000313" key="3">
    <source>
        <dbReference type="Proteomes" id="UP000541735"/>
    </source>
</evidence>
<reference evidence="2 3" key="1">
    <citation type="submission" date="2020-03" db="EMBL/GenBank/DDBJ databases">
        <title>Soil Listeria distribution.</title>
        <authorList>
            <person name="Liao J."/>
            <person name="Wiedmann M."/>
        </authorList>
    </citation>
    <scope>NUCLEOTIDE SEQUENCE [LARGE SCALE GENOMIC DNA]</scope>
    <source>
        <strain evidence="2 3">FSL L7-0259</strain>
    </source>
</reference>
<accession>A0A7X0Z769</accession>
<dbReference type="AlphaFoldDB" id="A0A7X0Z769"/>
<sequence length="719" mass="84015">MKKMENLYHEIEYLQKRILSNIKPEVIATQDFVKAKNWHSSNEKLTFEQEIGAVKATNSSDVFIYFSYLETNLLFSRYPMHILEAVPGEKFEFMMHMDVESDGKQPCKVAIIEYSLKGKVKSTLFDPNKKNRLKVGPETVRLRVAIRTPNNSVVTIRGCDFYRTFDEVSVAKQNNHVFASSRLGLKDITKTSDLRVACIFDEFTRTCYEKEVQLISFTPDDWEEVLEREQPHLLMVESAWHGNDKAWEYKIGRYANQDRSALLSLLDWCRQNEVPTIFWNKEDPIHYQKFIDTAKLFDYIYTTDADMIPNYKKAAGHNRVYAQSFAIQPEMHNPIKWNEKRIDKMCFAGSYYANRHEDRRRDMDQILDVTQKYGLAIYDRNYERQSPDFRFPERFLPHVLGSLSYNDMNMAYKGYKYMLNINSIKQSPTMFSRRVFEGLACGTPIISSYSKGIQRMFGDLVLIAETKEDLETKIQAITSDEALYQQKAVEGVREVYQHHTYKHRLEMMLEHIGIKLNKKAKRVTVVSVVHSIKDIEAVKANFERQAHPEKQLVLFASMFDGVTEVMNTYNTEQISMYAITYLNHYHRLQEIIPTEYISYMGGQHFYGEQYLTDLLLATEYTKADVIGKKNYFQWDTEELQEVQGEQVYEFVEDITYHKALIRTGLSWMGKVQTLLASMAKDDSLAPYFRQGVTLFSADKFNFIADGSQAPQHFQTKVEI</sequence>
<dbReference type="Pfam" id="PF13524">
    <property type="entry name" value="Glyco_trans_1_2"/>
    <property type="match status" value="1"/>
</dbReference>
<keyword evidence="2" id="KW-0808">Transferase</keyword>
<dbReference type="Proteomes" id="UP000541735">
    <property type="component" value="Unassembled WGS sequence"/>
</dbReference>
<gene>
    <name evidence="2" type="ORF">HCB27_10570</name>
</gene>
<evidence type="ECO:0000313" key="2">
    <source>
        <dbReference type="EMBL" id="MBC2177062.1"/>
    </source>
</evidence>
<feature type="domain" description="Spore protein YkvP/CgeB glycosyl transferase-like" evidence="1">
    <location>
        <begin position="398"/>
        <end position="509"/>
    </location>
</feature>
<comment type="caution">
    <text evidence="2">The sequence shown here is derived from an EMBL/GenBank/DDBJ whole genome shotgun (WGS) entry which is preliminary data.</text>
</comment>
<dbReference type="EMBL" id="JAARYD010000004">
    <property type="protein sequence ID" value="MBC2177062.1"/>
    <property type="molecule type" value="Genomic_DNA"/>
</dbReference>
<protein>
    <submittedName>
        <fullName evidence="2">Glycosyltransferase</fullName>
    </submittedName>
</protein>
<proteinExistence type="predicted"/>
<organism evidence="2 3">
    <name type="scientific">Listeria booriae</name>
    <dbReference type="NCBI Taxonomy" id="1552123"/>
    <lineage>
        <taxon>Bacteria</taxon>
        <taxon>Bacillati</taxon>
        <taxon>Bacillota</taxon>
        <taxon>Bacilli</taxon>
        <taxon>Bacillales</taxon>
        <taxon>Listeriaceae</taxon>
        <taxon>Listeria</taxon>
    </lineage>
</organism>
<dbReference type="GO" id="GO:0016740">
    <property type="term" value="F:transferase activity"/>
    <property type="evidence" value="ECO:0007669"/>
    <property type="project" value="UniProtKB-KW"/>
</dbReference>
<dbReference type="SUPFAM" id="SSF53756">
    <property type="entry name" value="UDP-Glycosyltransferase/glycogen phosphorylase"/>
    <property type="match status" value="1"/>
</dbReference>
<name>A0A7X0Z769_9LIST</name>
<dbReference type="Gene3D" id="3.40.50.2000">
    <property type="entry name" value="Glycogen Phosphorylase B"/>
    <property type="match status" value="1"/>
</dbReference>
<dbReference type="InterPro" id="IPR055259">
    <property type="entry name" value="YkvP/CgeB_Glyco_trans-like"/>
</dbReference>
<evidence type="ECO:0000259" key="1">
    <source>
        <dbReference type="Pfam" id="PF13524"/>
    </source>
</evidence>